<dbReference type="PANTHER" id="PTHR21599">
    <property type="entry name" value="GLYCERATE KINASE"/>
    <property type="match status" value="1"/>
</dbReference>
<dbReference type="RefSeq" id="WP_110500437.1">
    <property type="nucleotide sequence ID" value="NZ_QJVD01000006.1"/>
</dbReference>
<evidence type="ECO:0000313" key="6">
    <source>
        <dbReference type="Proteomes" id="UP000247832"/>
    </source>
</evidence>
<evidence type="ECO:0000256" key="1">
    <source>
        <dbReference type="ARBA" id="ARBA00006284"/>
    </source>
</evidence>
<dbReference type="PANTHER" id="PTHR21599:SF0">
    <property type="entry name" value="GLYCERATE KINASE"/>
    <property type="match status" value="1"/>
</dbReference>
<evidence type="ECO:0000313" key="5">
    <source>
        <dbReference type="EMBL" id="PYI68222.1"/>
    </source>
</evidence>
<dbReference type="PIRSF" id="PIRSF006078">
    <property type="entry name" value="GlxK"/>
    <property type="match status" value="1"/>
</dbReference>
<dbReference type="Pfam" id="PF02595">
    <property type="entry name" value="Gly_kinase"/>
    <property type="match status" value="1"/>
</dbReference>
<dbReference type="GO" id="GO:0031388">
    <property type="term" value="P:organic acid phosphorylation"/>
    <property type="evidence" value="ECO:0007669"/>
    <property type="project" value="UniProtKB-UniRule"/>
</dbReference>
<reference evidence="5 6" key="1">
    <citation type="submission" date="2018-05" db="EMBL/GenBank/DDBJ databases">
        <title>Genetic diversity of glacier-inhabiting Cryobacterium bacteria in China and description of Cryobacterium mengkeensis sp. nov. and Arthrobacter glacialis sp. nov.</title>
        <authorList>
            <person name="Liu Q."/>
            <person name="Xin Y.-H."/>
        </authorList>
    </citation>
    <scope>NUCLEOTIDE SEQUENCE [LARGE SCALE GENOMIC DNA]</scope>
    <source>
        <strain evidence="5 6">LI2</strain>
    </source>
</reference>
<keyword evidence="2 4" id="KW-0808">Transferase</keyword>
<name>A0A2V5LBJ5_9MICC</name>
<dbReference type="InterPro" id="IPR018193">
    <property type="entry name" value="Glyc_kinase_flavodox-like_fold"/>
</dbReference>
<dbReference type="SUPFAM" id="SSF110738">
    <property type="entry name" value="Glycerate kinase I"/>
    <property type="match status" value="1"/>
</dbReference>
<sequence>MRVILAPDKFKGSLSAPEAARHLAAGIRSANPALEIELVPLGDGGEGTVDAAVAAGFTRVTASVEGPTGGPVDADFAVQGTRAVIEMAAASGLHVLDGGTLVPLTASSFGTGQLVRAALDKGCTDIVLGVGGSACTDGGAGMLAALGAKLLDSRERPVAPGGAALATVSRIVLETLDPRLAGTRFTLASDVDNPLLGPDGTAAVFGPQKGATSAQVDQLEDALERYFRVLSNELGMQSVDASNHPGAGAAGGTGYAALAVLNAVRRPGIDVVMELTQLSEKLQGADVVITGEGSLDRQSLRGKAPLGVAAAAEMAGVRVLAVCGRTTLDDATLRDAGFARTFALAELEPDISRCMSHAGELLERIGATIGMELAAALEEEISLV</sequence>
<gene>
    <name evidence="5" type="ORF">CVV68_07855</name>
</gene>
<dbReference type="GO" id="GO:0008887">
    <property type="term" value="F:glycerate kinase activity"/>
    <property type="evidence" value="ECO:0007669"/>
    <property type="project" value="UniProtKB-UniRule"/>
</dbReference>
<proteinExistence type="inferred from homology"/>
<dbReference type="Proteomes" id="UP000247832">
    <property type="component" value="Unassembled WGS sequence"/>
</dbReference>
<evidence type="ECO:0000256" key="3">
    <source>
        <dbReference type="ARBA" id="ARBA00022777"/>
    </source>
</evidence>
<keyword evidence="6" id="KW-1185">Reference proteome</keyword>
<dbReference type="Gene3D" id="3.40.50.10350">
    <property type="entry name" value="Glycerate kinase, domain 1"/>
    <property type="match status" value="1"/>
</dbReference>
<comment type="similarity">
    <text evidence="1 4">Belongs to the glycerate kinase type-1 family.</text>
</comment>
<dbReference type="InterPro" id="IPR036129">
    <property type="entry name" value="Glycerate_kinase_sf"/>
</dbReference>
<keyword evidence="3 4" id="KW-0418">Kinase</keyword>
<dbReference type="EMBL" id="QJVD01000006">
    <property type="protein sequence ID" value="PYI68222.1"/>
    <property type="molecule type" value="Genomic_DNA"/>
</dbReference>
<protein>
    <submittedName>
        <fullName evidence="5">Glycerate kinase</fullName>
    </submittedName>
</protein>
<evidence type="ECO:0000256" key="2">
    <source>
        <dbReference type="ARBA" id="ARBA00022679"/>
    </source>
</evidence>
<dbReference type="NCBIfam" id="TIGR00045">
    <property type="entry name" value="glycerate kinase"/>
    <property type="match status" value="1"/>
</dbReference>
<dbReference type="OrthoDB" id="9774290at2"/>
<comment type="caution">
    <text evidence="5">The sequence shown here is derived from an EMBL/GenBank/DDBJ whole genome shotgun (WGS) entry which is preliminary data.</text>
</comment>
<dbReference type="AlphaFoldDB" id="A0A2V5LBJ5"/>
<dbReference type="InterPro" id="IPR018197">
    <property type="entry name" value="Glycerate_kinase_RE-like"/>
</dbReference>
<dbReference type="Gene3D" id="3.90.1510.10">
    <property type="entry name" value="Glycerate kinase, domain 2"/>
    <property type="match status" value="1"/>
</dbReference>
<evidence type="ECO:0000256" key="4">
    <source>
        <dbReference type="PIRNR" id="PIRNR006078"/>
    </source>
</evidence>
<dbReference type="InterPro" id="IPR004381">
    <property type="entry name" value="Glycerate_kinase"/>
</dbReference>
<organism evidence="5 6">
    <name type="scientific">Arthrobacter livingstonensis</name>
    <dbReference type="NCBI Taxonomy" id="670078"/>
    <lineage>
        <taxon>Bacteria</taxon>
        <taxon>Bacillati</taxon>
        <taxon>Actinomycetota</taxon>
        <taxon>Actinomycetes</taxon>
        <taxon>Micrococcales</taxon>
        <taxon>Micrococcaceae</taxon>
        <taxon>Arthrobacter</taxon>
    </lineage>
</organism>
<accession>A0A2V5LBJ5</accession>